<feature type="region of interest" description="Disordered" evidence="1">
    <location>
        <begin position="1"/>
        <end position="58"/>
    </location>
</feature>
<dbReference type="PANTHER" id="PTHR34792">
    <property type="entry name" value="OS02G0121500 PROTEIN"/>
    <property type="match status" value="1"/>
</dbReference>
<evidence type="ECO:0000313" key="2">
    <source>
        <dbReference type="EMBL" id="RDX93621.1"/>
    </source>
</evidence>
<evidence type="ECO:0000256" key="1">
    <source>
        <dbReference type="SAM" id="MobiDB-lite"/>
    </source>
</evidence>
<dbReference type="PANTHER" id="PTHR34792:SF1">
    <property type="entry name" value="OS02G0121500 PROTEIN"/>
    <property type="match status" value="1"/>
</dbReference>
<reference evidence="2" key="1">
    <citation type="submission" date="2018-05" db="EMBL/GenBank/DDBJ databases">
        <title>Draft genome of Mucuna pruriens seed.</title>
        <authorList>
            <person name="Nnadi N.E."/>
            <person name="Vos R."/>
            <person name="Hasami M.H."/>
            <person name="Devisetty U.K."/>
            <person name="Aguiy J.C."/>
        </authorList>
    </citation>
    <scope>NUCLEOTIDE SEQUENCE [LARGE SCALE GENOMIC DNA]</scope>
    <source>
        <strain evidence="2">JCA_2017</strain>
    </source>
</reference>
<dbReference type="InterPro" id="IPR040305">
    <property type="entry name" value="At1g75730-like"/>
</dbReference>
<dbReference type="EMBL" id="QJKJ01004568">
    <property type="protein sequence ID" value="RDX93621.1"/>
    <property type="molecule type" value="Genomic_DNA"/>
</dbReference>
<dbReference type="OrthoDB" id="778649at2759"/>
<dbReference type="AlphaFoldDB" id="A0A371GSV8"/>
<gene>
    <name evidence="2" type="ORF">CR513_24085</name>
</gene>
<feature type="region of interest" description="Disordered" evidence="1">
    <location>
        <begin position="181"/>
        <end position="234"/>
    </location>
</feature>
<feature type="compositionally biased region" description="Basic and acidic residues" evidence="1">
    <location>
        <begin position="47"/>
        <end position="56"/>
    </location>
</feature>
<proteinExistence type="predicted"/>
<evidence type="ECO:0000313" key="3">
    <source>
        <dbReference type="Proteomes" id="UP000257109"/>
    </source>
</evidence>
<feature type="non-terminal residue" evidence="2">
    <location>
        <position position="1"/>
    </location>
</feature>
<name>A0A371GSV8_MUCPR</name>
<comment type="caution">
    <text evidence="2">The sequence shown here is derived from an EMBL/GenBank/DDBJ whole genome shotgun (WGS) entry which is preliminary data.</text>
</comment>
<accession>A0A371GSV8</accession>
<feature type="region of interest" description="Disordered" evidence="1">
    <location>
        <begin position="133"/>
        <end position="161"/>
    </location>
</feature>
<feature type="compositionally biased region" description="Polar residues" evidence="1">
    <location>
        <begin position="203"/>
        <end position="226"/>
    </location>
</feature>
<dbReference type="Proteomes" id="UP000257109">
    <property type="component" value="Unassembled WGS sequence"/>
</dbReference>
<sequence>MDKSGDTMTMRGFSTARRHINKQQQSQSTSSRGRNLIPATGLNASRGDLEFSEKSKKEKVRSLSAVAKALSMGCRVSHSQKPTKKFKLPRKFVKDCNGVDHASVPRKIRTAVKKRGRESVLGDSEKVNHRMNGIESPQKEGIKKSKKQRSPGWSTRQVLPGPITKDEEEVVETLYALAGMFPGNNGSNAKSELESESLPENSTVLQDQEESQSANATVEASGTTQDAGEGSPKGCRKISSLDETIGQEQIDIPESAKFLVATHSTVPKINMQVVPVMVRSENGGKVASRDSELSLEMGLNVPTQPHISHFGRKSDVEFQTAGGIDCKQEQHIIKYQKETGMLEDEMYLLPAKVQHCGQACLRLHQLGLVLLICRSQIHSPLFILFWSSAAKAPDWLNTAIGASKQDLMESCSSSGKISEIVSHKKSWKRCAAHVHISHLIRSLEVSKRQVGKEHELYDECHQMRAHQGSKCGVLMEAQDLNWLRSGNSSATGTVHSATTSNSRETKNGILQHGLYHHISQAPPTPGVYGPQKQSFNFLSLSTGGSELKVNESFNRGESKLEPLSKSQVPYFQSLQQQHGLMPIQSPYASTFLDQLPGVGGPQVRVQQQQPHYYGTPLRGTHYSSTVSYKQQHQSFWAVQLAAQGGSAVNCSIVRAQYPNWQSGRHDSSVASSCAQVIPASLEAFGSKITSISEQHLFTLASSRSRANGQDIYLPSSVCEESKGRFRSSKSGTPSLQLLCDERI</sequence>
<organism evidence="2 3">
    <name type="scientific">Mucuna pruriens</name>
    <name type="common">Velvet bean</name>
    <name type="synonym">Dolichos pruriens</name>
    <dbReference type="NCBI Taxonomy" id="157652"/>
    <lineage>
        <taxon>Eukaryota</taxon>
        <taxon>Viridiplantae</taxon>
        <taxon>Streptophyta</taxon>
        <taxon>Embryophyta</taxon>
        <taxon>Tracheophyta</taxon>
        <taxon>Spermatophyta</taxon>
        <taxon>Magnoliopsida</taxon>
        <taxon>eudicotyledons</taxon>
        <taxon>Gunneridae</taxon>
        <taxon>Pentapetalae</taxon>
        <taxon>rosids</taxon>
        <taxon>fabids</taxon>
        <taxon>Fabales</taxon>
        <taxon>Fabaceae</taxon>
        <taxon>Papilionoideae</taxon>
        <taxon>50 kb inversion clade</taxon>
        <taxon>NPAAA clade</taxon>
        <taxon>indigoferoid/millettioid clade</taxon>
        <taxon>Phaseoleae</taxon>
        <taxon>Mucuna</taxon>
    </lineage>
</organism>
<keyword evidence="3" id="KW-1185">Reference proteome</keyword>
<protein>
    <submittedName>
        <fullName evidence="2">Uncharacterized protein</fullName>
    </submittedName>
</protein>